<dbReference type="SUPFAM" id="SSF88659">
    <property type="entry name" value="Sigma3 and sigma4 domains of RNA polymerase sigma factors"/>
    <property type="match status" value="1"/>
</dbReference>
<dbReference type="NCBIfam" id="TIGR02959">
    <property type="entry name" value="SigZ"/>
    <property type="match status" value="1"/>
</dbReference>
<dbReference type="Pfam" id="PF04542">
    <property type="entry name" value="Sigma70_r2"/>
    <property type="match status" value="1"/>
</dbReference>
<evidence type="ECO:0000256" key="2">
    <source>
        <dbReference type="ARBA" id="ARBA00023015"/>
    </source>
</evidence>
<dbReference type="InterPro" id="IPR014284">
    <property type="entry name" value="RNA_pol_sigma-70_dom"/>
</dbReference>
<dbReference type="SUPFAM" id="SSF88946">
    <property type="entry name" value="Sigma2 domain of RNA polymerase sigma factors"/>
    <property type="match status" value="1"/>
</dbReference>
<dbReference type="GO" id="GO:0006352">
    <property type="term" value="P:DNA-templated transcription initiation"/>
    <property type="evidence" value="ECO:0007669"/>
    <property type="project" value="InterPro"/>
</dbReference>
<dbReference type="NCBIfam" id="TIGR02937">
    <property type="entry name" value="sigma70-ECF"/>
    <property type="match status" value="1"/>
</dbReference>
<keyword evidence="2" id="KW-0805">Transcription regulation</keyword>
<proteinExistence type="inferred from homology"/>
<reference evidence="9" key="1">
    <citation type="submission" date="2017-09" db="EMBL/GenBank/DDBJ databases">
        <authorList>
            <person name="Varghese N."/>
            <person name="Submissions S."/>
        </authorList>
    </citation>
    <scope>NUCLEOTIDE SEQUENCE [LARGE SCALE GENOMIC DNA]</scope>
    <source>
        <strain evidence="9">CGMCC 1.12641</strain>
    </source>
</reference>
<dbReference type="Gene3D" id="1.10.10.10">
    <property type="entry name" value="Winged helix-like DNA-binding domain superfamily/Winged helix DNA-binding domain"/>
    <property type="match status" value="1"/>
</dbReference>
<evidence type="ECO:0000256" key="3">
    <source>
        <dbReference type="ARBA" id="ARBA00023082"/>
    </source>
</evidence>
<dbReference type="InterPro" id="IPR036388">
    <property type="entry name" value="WH-like_DNA-bd_sf"/>
</dbReference>
<dbReference type="PANTHER" id="PTHR43133:SF62">
    <property type="entry name" value="RNA POLYMERASE SIGMA FACTOR SIGZ"/>
    <property type="match status" value="1"/>
</dbReference>
<accession>A0A285X7D1</accession>
<dbReference type="InterPro" id="IPR013325">
    <property type="entry name" value="RNA_pol_sigma_r2"/>
</dbReference>
<dbReference type="RefSeq" id="WP_097056997.1">
    <property type="nucleotide sequence ID" value="NZ_OCMF01000004.1"/>
</dbReference>
<dbReference type="GO" id="GO:0016987">
    <property type="term" value="F:sigma factor activity"/>
    <property type="evidence" value="ECO:0007669"/>
    <property type="project" value="UniProtKB-KW"/>
</dbReference>
<keyword evidence="9" id="KW-1185">Reference proteome</keyword>
<feature type="domain" description="RNA polymerase sigma-70 region 2" evidence="6">
    <location>
        <begin position="17"/>
        <end position="82"/>
    </location>
</feature>
<dbReference type="Proteomes" id="UP000219193">
    <property type="component" value="Unassembled WGS sequence"/>
</dbReference>
<evidence type="ECO:0000259" key="7">
    <source>
        <dbReference type="Pfam" id="PF08281"/>
    </source>
</evidence>
<dbReference type="CDD" id="cd06171">
    <property type="entry name" value="Sigma70_r4"/>
    <property type="match status" value="1"/>
</dbReference>
<sequence>MGAKSVTTPNCDVPALWLEHKNALRNYIYKRVKDEEITNDILQDVLLKVYTFCLSKSGVLSLKSWLYQIAHNTIIDYYRKNSGPTSLAKDIQIAEEEENFAFKEAVEYIEPLLNFLPKEYAEPLRMADLEGLKQAEIAQKLNLSLSATKSRIQRGRTLLKAEFITCCHLETDTSGGIISFQIKDSCTPLQALKKKN</sequence>
<gene>
    <name evidence="8" type="ORF">SAMN06296241_2804</name>
</gene>
<evidence type="ECO:0000256" key="1">
    <source>
        <dbReference type="ARBA" id="ARBA00010641"/>
    </source>
</evidence>
<dbReference type="OrthoDB" id="9795666at2"/>
<organism evidence="8 9">
    <name type="scientific">Salinimicrobium sediminis</name>
    <dbReference type="NCBI Taxonomy" id="1343891"/>
    <lineage>
        <taxon>Bacteria</taxon>
        <taxon>Pseudomonadati</taxon>
        <taxon>Bacteroidota</taxon>
        <taxon>Flavobacteriia</taxon>
        <taxon>Flavobacteriales</taxon>
        <taxon>Flavobacteriaceae</taxon>
        <taxon>Salinimicrobium</taxon>
    </lineage>
</organism>
<dbReference type="InterPro" id="IPR014304">
    <property type="entry name" value="RNA_pol_sigma-Z"/>
</dbReference>
<dbReference type="GO" id="GO:0003677">
    <property type="term" value="F:DNA binding"/>
    <property type="evidence" value="ECO:0007669"/>
    <property type="project" value="InterPro"/>
</dbReference>
<dbReference type="AlphaFoldDB" id="A0A285X7D1"/>
<evidence type="ECO:0000256" key="5">
    <source>
        <dbReference type="NCBIfam" id="TIGR02959"/>
    </source>
</evidence>
<evidence type="ECO:0000256" key="4">
    <source>
        <dbReference type="ARBA" id="ARBA00023163"/>
    </source>
</evidence>
<dbReference type="PANTHER" id="PTHR43133">
    <property type="entry name" value="RNA POLYMERASE ECF-TYPE SIGMA FACTO"/>
    <property type="match status" value="1"/>
</dbReference>
<protein>
    <recommendedName>
        <fullName evidence="5">RNA polymerase sigma factor SigZ</fullName>
    </recommendedName>
</protein>
<dbReference type="InterPro" id="IPR007627">
    <property type="entry name" value="RNA_pol_sigma70_r2"/>
</dbReference>
<dbReference type="Pfam" id="PF08281">
    <property type="entry name" value="Sigma70_r4_2"/>
    <property type="match status" value="1"/>
</dbReference>
<evidence type="ECO:0000259" key="6">
    <source>
        <dbReference type="Pfam" id="PF04542"/>
    </source>
</evidence>
<keyword evidence="3" id="KW-0731">Sigma factor</keyword>
<dbReference type="Gene3D" id="1.10.1740.10">
    <property type="match status" value="1"/>
</dbReference>
<evidence type="ECO:0000313" key="8">
    <source>
        <dbReference type="EMBL" id="SOC81230.1"/>
    </source>
</evidence>
<feature type="domain" description="RNA polymerase sigma factor 70 region 4 type 2" evidence="7">
    <location>
        <begin position="112"/>
        <end position="158"/>
    </location>
</feature>
<name>A0A285X7D1_9FLAO</name>
<dbReference type="InterPro" id="IPR013324">
    <property type="entry name" value="RNA_pol_sigma_r3/r4-like"/>
</dbReference>
<dbReference type="InterPro" id="IPR039425">
    <property type="entry name" value="RNA_pol_sigma-70-like"/>
</dbReference>
<evidence type="ECO:0000313" key="9">
    <source>
        <dbReference type="Proteomes" id="UP000219193"/>
    </source>
</evidence>
<keyword evidence="4" id="KW-0804">Transcription</keyword>
<dbReference type="InterPro" id="IPR013249">
    <property type="entry name" value="RNA_pol_sigma70_r4_t2"/>
</dbReference>
<dbReference type="EMBL" id="OCMF01000004">
    <property type="protein sequence ID" value="SOC81230.1"/>
    <property type="molecule type" value="Genomic_DNA"/>
</dbReference>
<comment type="similarity">
    <text evidence="1">Belongs to the sigma-70 factor family. ECF subfamily.</text>
</comment>